<dbReference type="EMBL" id="JAQQKY010000001">
    <property type="protein sequence ID" value="MDC7689403.1"/>
    <property type="molecule type" value="Genomic_DNA"/>
</dbReference>
<evidence type="ECO:0000313" key="1">
    <source>
        <dbReference type="EMBL" id="MDC7689403.1"/>
    </source>
</evidence>
<sequence length="75" mass="8041">MAKVGCNEISKGKPEGLPFCHGAGNAMRGRHGALCREGEELDAWLAMLCGQLAMSGFLFCRYVFSMAFCHLGEGA</sequence>
<name>A0ABT5HZR7_VOGIN</name>
<keyword evidence="2" id="KW-1185">Reference proteome</keyword>
<dbReference type="RefSeq" id="WP_147424468.1">
    <property type="nucleotide sequence ID" value="NZ_JAQQKY010000001.1"/>
</dbReference>
<proteinExistence type="predicted"/>
<gene>
    <name evidence="1" type="ORF">PQU93_01185</name>
</gene>
<reference evidence="1 2" key="1">
    <citation type="submission" date="2023-01" db="EMBL/GenBank/DDBJ databases">
        <title>Novel species of the genus Vogesella isolated from rivers.</title>
        <authorList>
            <person name="Lu H."/>
        </authorList>
    </citation>
    <scope>NUCLEOTIDE SEQUENCE [LARGE SCALE GENOMIC DNA]</scope>
    <source>
        <strain evidence="1 2">SH7W</strain>
    </source>
</reference>
<organism evidence="1 2">
    <name type="scientific">Vogesella indigofera</name>
    <name type="common">Pseudomonas indigofera</name>
    <dbReference type="NCBI Taxonomy" id="45465"/>
    <lineage>
        <taxon>Bacteria</taxon>
        <taxon>Pseudomonadati</taxon>
        <taxon>Pseudomonadota</taxon>
        <taxon>Betaproteobacteria</taxon>
        <taxon>Neisseriales</taxon>
        <taxon>Chromobacteriaceae</taxon>
        <taxon>Vogesella</taxon>
    </lineage>
</organism>
<dbReference type="Proteomes" id="UP001221566">
    <property type="component" value="Unassembled WGS sequence"/>
</dbReference>
<accession>A0ABT5HZR7</accession>
<evidence type="ECO:0000313" key="2">
    <source>
        <dbReference type="Proteomes" id="UP001221566"/>
    </source>
</evidence>
<comment type="caution">
    <text evidence="1">The sequence shown here is derived from an EMBL/GenBank/DDBJ whole genome shotgun (WGS) entry which is preliminary data.</text>
</comment>
<protein>
    <submittedName>
        <fullName evidence="1">Uncharacterized protein</fullName>
    </submittedName>
</protein>